<dbReference type="Gene3D" id="3.10.350.10">
    <property type="entry name" value="LysM domain"/>
    <property type="match status" value="1"/>
</dbReference>
<name>A0A4R3XU76_9PROT</name>
<dbReference type="InterPro" id="IPR036779">
    <property type="entry name" value="LysM_dom_sf"/>
</dbReference>
<dbReference type="OrthoDB" id="9765158at2"/>
<comment type="caution">
    <text evidence="3">The sequence shown here is derived from an EMBL/GenBank/DDBJ whole genome shotgun (WGS) entry which is preliminary data.</text>
</comment>
<accession>A0A4R3XU76</accession>
<evidence type="ECO:0000256" key="1">
    <source>
        <dbReference type="SAM" id="SignalP"/>
    </source>
</evidence>
<organism evidence="3 4">
    <name type="scientific">Sulfurirhabdus autotrophica</name>
    <dbReference type="NCBI Taxonomy" id="1706046"/>
    <lineage>
        <taxon>Bacteria</taxon>
        <taxon>Pseudomonadati</taxon>
        <taxon>Pseudomonadota</taxon>
        <taxon>Betaproteobacteria</taxon>
        <taxon>Nitrosomonadales</taxon>
        <taxon>Sulfuricellaceae</taxon>
        <taxon>Sulfurirhabdus</taxon>
    </lineage>
</organism>
<proteinExistence type="predicted"/>
<keyword evidence="4" id="KW-1185">Reference proteome</keyword>
<evidence type="ECO:0000259" key="2">
    <source>
        <dbReference type="PROSITE" id="PS51782"/>
    </source>
</evidence>
<dbReference type="InterPro" id="IPR018392">
    <property type="entry name" value="LysM"/>
</dbReference>
<dbReference type="SMART" id="SM00257">
    <property type="entry name" value="LysM"/>
    <property type="match status" value="1"/>
</dbReference>
<dbReference type="PROSITE" id="PS51782">
    <property type="entry name" value="LYSM"/>
    <property type="match status" value="1"/>
</dbReference>
<reference evidence="3 4" key="1">
    <citation type="submission" date="2019-03" db="EMBL/GenBank/DDBJ databases">
        <title>Genomic Encyclopedia of Type Strains, Phase IV (KMG-IV): sequencing the most valuable type-strain genomes for metagenomic binning, comparative biology and taxonomic classification.</title>
        <authorList>
            <person name="Goeker M."/>
        </authorList>
    </citation>
    <scope>NUCLEOTIDE SEQUENCE [LARGE SCALE GENOMIC DNA]</scope>
    <source>
        <strain evidence="3 4">DSM 100309</strain>
    </source>
</reference>
<feature type="signal peptide" evidence="1">
    <location>
        <begin position="1"/>
        <end position="20"/>
    </location>
</feature>
<dbReference type="RefSeq" id="WP_124946087.1">
    <property type="nucleotide sequence ID" value="NZ_BHVT01000024.1"/>
</dbReference>
<keyword evidence="1" id="KW-0732">Signal</keyword>
<dbReference type="CDD" id="cd00118">
    <property type="entry name" value="LysM"/>
    <property type="match status" value="1"/>
</dbReference>
<gene>
    <name evidence="3" type="ORF">EDC63_1284</name>
</gene>
<sequence>MRNSIIAIALSGFIAMQAAADELQLQDNPPDRYVVVKGDTLWDISGKFLKQPWRWPEIWKMNKQEIKNPNLIYPGDLIVLDRSGKYPQLRLLKNGKYGSGGKSVVKLSPQTRIDTKTLAIPAIPTADIEPFISRPLVIEKDGLDSTAVIVATQEDRVLAGTGNIVYAQGMPQEKSDYWQIYRNGNPLIDPDTKEILGYEAVYLGQGKVTAEGDPATLEIVKSSQEVNIGDHLLPASKEVFPSYVPHAPEKTINARVMSTYGESLGETGRNYIITLNKGTEDGLEVGHVLALYRHGANISPFGKKNDKDSTIKLPDERYGLAFIFRTFNHVSYALVIQSTRPVRTLDNAQNP</sequence>
<dbReference type="Pfam" id="PF01476">
    <property type="entry name" value="LysM"/>
    <property type="match status" value="1"/>
</dbReference>
<dbReference type="EMBL" id="SMCO01000028">
    <property type="protein sequence ID" value="TCV80248.1"/>
    <property type="molecule type" value="Genomic_DNA"/>
</dbReference>
<feature type="chain" id="PRO_5020955922" evidence="1">
    <location>
        <begin position="21"/>
        <end position="351"/>
    </location>
</feature>
<evidence type="ECO:0000313" key="4">
    <source>
        <dbReference type="Proteomes" id="UP000295367"/>
    </source>
</evidence>
<dbReference type="AlphaFoldDB" id="A0A4R3XU76"/>
<dbReference type="SUPFAM" id="SSF54106">
    <property type="entry name" value="LysM domain"/>
    <property type="match status" value="1"/>
</dbReference>
<dbReference type="InterPro" id="IPR052196">
    <property type="entry name" value="Bact_Kbp"/>
</dbReference>
<dbReference type="Proteomes" id="UP000295367">
    <property type="component" value="Unassembled WGS sequence"/>
</dbReference>
<dbReference type="PANTHER" id="PTHR34700:SF4">
    <property type="entry name" value="PHAGE-LIKE ELEMENT PBSX PROTEIN XKDP"/>
    <property type="match status" value="1"/>
</dbReference>
<feature type="domain" description="LysM" evidence="2">
    <location>
        <begin position="31"/>
        <end position="80"/>
    </location>
</feature>
<dbReference type="PANTHER" id="PTHR34700">
    <property type="entry name" value="POTASSIUM BINDING PROTEIN KBP"/>
    <property type="match status" value="1"/>
</dbReference>
<protein>
    <submittedName>
        <fullName evidence="3">LysM domain-containing protein</fullName>
    </submittedName>
</protein>
<evidence type="ECO:0000313" key="3">
    <source>
        <dbReference type="EMBL" id="TCV80248.1"/>
    </source>
</evidence>